<organism evidence="2 3">
    <name type="scientific">Geomonas propionica</name>
    <dbReference type="NCBI Taxonomy" id="2798582"/>
    <lineage>
        <taxon>Bacteria</taxon>
        <taxon>Pseudomonadati</taxon>
        <taxon>Thermodesulfobacteriota</taxon>
        <taxon>Desulfuromonadia</taxon>
        <taxon>Geobacterales</taxon>
        <taxon>Geobacteraceae</taxon>
        <taxon>Geomonas</taxon>
    </lineage>
</organism>
<evidence type="ECO:0000313" key="2">
    <source>
        <dbReference type="EMBL" id="MBJ6799765.1"/>
    </source>
</evidence>
<feature type="region of interest" description="Disordered" evidence="1">
    <location>
        <begin position="1"/>
        <end position="38"/>
    </location>
</feature>
<reference evidence="2 3" key="1">
    <citation type="submission" date="2020-12" db="EMBL/GenBank/DDBJ databases">
        <title>Geomonas sp. Red259, isolated from paddy soil.</title>
        <authorList>
            <person name="Xu Z."/>
            <person name="Zhang Z."/>
            <person name="Masuda Y."/>
            <person name="Itoh H."/>
            <person name="Senoo K."/>
        </authorList>
    </citation>
    <scope>NUCLEOTIDE SEQUENCE [LARGE SCALE GENOMIC DNA]</scope>
    <source>
        <strain evidence="2 3">Red259</strain>
    </source>
</reference>
<evidence type="ECO:0000256" key="1">
    <source>
        <dbReference type="SAM" id="MobiDB-lite"/>
    </source>
</evidence>
<dbReference type="RefSeq" id="WP_199394267.1">
    <property type="nucleotide sequence ID" value="NZ_JAEMHK010000003.1"/>
</dbReference>
<keyword evidence="2" id="KW-0396">Initiation factor</keyword>
<sequence length="424" mass="47526">MKKAIPTGAPIPKSRGSLGASREAGGATTVSGPAGSAVAEPADLSSMAEPVTRHALMPPAQDFKYLLCGFDSLDIGLYVEWGADWPVVLRTLQQLKDHAKKLGEVVEETCLGRNYVIFPNGKGDNYAFHLQFTEYHLYIAKCEKFTSSPNVYLSINARTMWGKGIAYALDLAAKDVNYFGGKIVEVLPSRLDLCADFKLSPGLSLPFLETHAVCRSRDVRPILKGGILETCYFGSPAAPIRIRIYNKGKEVLKKGEKLWFADMWGTGDLEDIWRVEFQLRRAALKQFKINDFPDLWQKAGGVWKYLTEEWFSLRSLDNDRQNRRAIHPWWLEVQNCAERLGNGQHISRDFSTGAQTSALFYIAHIAGCLPAFAARTGTRDYKDAILSLGKALYEHWSRRDFDKEFIKRSIKLGHAVEAGEDCHE</sequence>
<gene>
    <name evidence="2" type="ORF">JFN90_06395</name>
</gene>
<keyword evidence="2" id="KW-0648">Protein biosynthesis</keyword>
<accession>A0ABS0YPC5</accession>
<protein>
    <submittedName>
        <fullName evidence="2">Plasmid replication initiation factor</fullName>
    </submittedName>
</protein>
<dbReference type="Proteomes" id="UP000641025">
    <property type="component" value="Unassembled WGS sequence"/>
</dbReference>
<name>A0ABS0YPC5_9BACT</name>
<dbReference type="GO" id="GO:0003743">
    <property type="term" value="F:translation initiation factor activity"/>
    <property type="evidence" value="ECO:0007669"/>
    <property type="project" value="UniProtKB-KW"/>
</dbReference>
<comment type="caution">
    <text evidence="2">The sequence shown here is derived from an EMBL/GenBank/DDBJ whole genome shotgun (WGS) entry which is preliminary data.</text>
</comment>
<proteinExistence type="predicted"/>
<dbReference type="EMBL" id="JAEMHK010000003">
    <property type="protein sequence ID" value="MBJ6799765.1"/>
    <property type="molecule type" value="Genomic_DNA"/>
</dbReference>
<evidence type="ECO:0000313" key="3">
    <source>
        <dbReference type="Proteomes" id="UP000641025"/>
    </source>
</evidence>
<keyword evidence="3" id="KW-1185">Reference proteome</keyword>